<sequence length="503" mass="58044">MSNIPYISVSHSDSSSSPPGLAPQLTQYYPPSPYPTRYSNFYSHIPPGLRPSERTWNFWIKIAPVLCGAILILVLFAVWQIGPLPENSDEKWSTNLNYDGGCNPFEEPGYINFDPNHYLNNTWKTYTPDCQPDNLMKQLVDDLQRYSRGRDRTSARVLPWLQNRTVLLIGDSLERFHLRDFCDLLSASIEPPFHPVSDVGRSLSPSTPDSPSQSFHIKPDLPLSPKPYYYDPNDHSRAPDDWPNDKRADFAKKQEEWAKRDNVRTKPWVCEVPAYGFRLVSLFTYGLEPYQSGYFYSNDDWYIPPSSFLNRVDQILLPLIQNLAAARHAPQILKPDLLEVCSGLWDLRQWTEADSRAMGQNLDDSSEVPFQTLTGERLNWWKQRSTAMLQGIAARFPEDDVPILWRTLHHPLRHNLAPYSRVEQLDQLARSMVAGLQRRPGPLANRLKLDNWGRMMLGQENHFRDSVHPRAAPGSVLWGEMMLWELRRTVMIKEKATKLKNRS</sequence>
<keyword evidence="2" id="KW-0472">Membrane</keyword>
<dbReference type="AlphaFoldDB" id="A0A9P6NMA0"/>
<evidence type="ECO:0000256" key="2">
    <source>
        <dbReference type="SAM" id="Phobius"/>
    </source>
</evidence>
<feature type="region of interest" description="Disordered" evidence="1">
    <location>
        <begin position="1"/>
        <end position="22"/>
    </location>
</feature>
<reference evidence="3" key="1">
    <citation type="submission" date="2013-11" db="EMBL/GenBank/DDBJ databases">
        <title>Genome sequence of the fusiform rust pathogen reveals effectors for host alternation and coevolution with pine.</title>
        <authorList>
            <consortium name="DOE Joint Genome Institute"/>
            <person name="Smith K."/>
            <person name="Pendleton A."/>
            <person name="Kubisiak T."/>
            <person name="Anderson C."/>
            <person name="Salamov A."/>
            <person name="Aerts A."/>
            <person name="Riley R."/>
            <person name="Clum A."/>
            <person name="Lindquist E."/>
            <person name="Ence D."/>
            <person name="Campbell M."/>
            <person name="Kronenberg Z."/>
            <person name="Feau N."/>
            <person name="Dhillon B."/>
            <person name="Hamelin R."/>
            <person name="Burleigh J."/>
            <person name="Smith J."/>
            <person name="Yandell M."/>
            <person name="Nelson C."/>
            <person name="Grigoriev I."/>
            <person name="Davis J."/>
        </authorList>
    </citation>
    <scope>NUCLEOTIDE SEQUENCE</scope>
    <source>
        <strain evidence="3">G11</strain>
    </source>
</reference>
<dbReference type="Proteomes" id="UP000886653">
    <property type="component" value="Unassembled WGS sequence"/>
</dbReference>
<gene>
    <name evidence="3" type="ORF">CROQUDRAFT_653283</name>
</gene>
<protein>
    <submittedName>
        <fullName evidence="3">Uncharacterized protein</fullName>
    </submittedName>
</protein>
<name>A0A9P6NMA0_9BASI</name>
<evidence type="ECO:0000313" key="3">
    <source>
        <dbReference type="EMBL" id="KAG0149726.1"/>
    </source>
</evidence>
<feature type="compositionally biased region" description="Low complexity" evidence="1">
    <location>
        <begin position="8"/>
        <end position="22"/>
    </location>
</feature>
<dbReference type="OrthoDB" id="2588793at2759"/>
<feature type="region of interest" description="Disordered" evidence="1">
    <location>
        <begin position="198"/>
        <end position="223"/>
    </location>
</feature>
<comment type="caution">
    <text evidence="3">The sequence shown here is derived from an EMBL/GenBank/DDBJ whole genome shotgun (WGS) entry which is preliminary data.</text>
</comment>
<evidence type="ECO:0000313" key="4">
    <source>
        <dbReference type="Proteomes" id="UP000886653"/>
    </source>
</evidence>
<organism evidence="3 4">
    <name type="scientific">Cronartium quercuum f. sp. fusiforme G11</name>
    <dbReference type="NCBI Taxonomy" id="708437"/>
    <lineage>
        <taxon>Eukaryota</taxon>
        <taxon>Fungi</taxon>
        <taxon>Dikarya</taxon>
        <taxon>Basidiomycota</taxon>
        <taxon>Pucciniomycotina</taxon>
        <taxon>Pucciniomycetes</taxon>
        <taxon>Pucciniales</taxon>
        <taxon>Coleosporiaceae</taxon>
        <taxon>Cronartium</taxon>
    </lineage>
</organism>
<accession>A0A9P6NMA0</accession>
<keyword evidence="2" id="KW-0812">Transmembrane</keyword>
<keyword evidence="2" id="KW-1133">Transmembrane helix</keyword>
<evidence type="ECO:0000256" key="1">
    <source>
        <dbReference type="SAM" id="MobiDB-lite"/>
    </source>
</evidence>
<dbReference type="EMBL" id="MU167225">
    <property type="protein sequence ID" value="KAG0149726.1"/>
    <property type="molecule type" value="Genomic_DNA"/>
</dbReference>
<keyword evidence="4" id="KW-1185">Reference proteome</keyword>
<proteinExistence type="predicted"/>
<feature type="compositionally biased region" description="Polar residues" evidence="1">
    <location>
        <begin position="203"/>
        <end position="215"/>
    </location>
</feature>
<feature type="transmembrane region" description="Helical" evidence="2">
    <location>
        <begin position="58"/>
        <end position="79"/>
    </location>
</feature>